<evidence type="ECO:0000313" key="2">
    <source>
        <dbReference type="EMBL" id="TWI62535.1"/>
    </source>
</evidence>
<dbReference type="InterPro" id="IPR028969">
    <property type="entry name" value="Imm52"/>
</dbReference>
<protein>
    <submittedName>
        <fullName evidence="2">Immunity protein 52 of polymorphic toxin system</fullName>
    </submittedName>
</protein>
<dbReference type="EMBL" id="VLLB01000008">
    <property type="protein sequence ID" value="TWI62535.1"/>
    <property type="molecule type" value="Genomic_DNA"/>
</dbReference>
<sequence length="243" mass="26553">MSYYLTITATFRIGGALPSLEEQYQDLWEIANALEPLKFQLDSWYPPARTKSASLLNPAFTPLGPSSAALAMAKADKDNHDPNVRIMGVWNGKDRDGGASFTITYTKPAIPSNLEFQAEGHESLLDTANVISFVTAIVRKWSPETVQVGPIGYDDTSVFTDRPAVGWMLYLPIAISTQQVPEAAALMPITGNESSSSKGTLVISVDEPFMIKNQEHVTKANAIETRMVDQDLLPTFAQLNSQS</sequence>
<dbReference type="Pfam" id="PF15579">
    <property type="entry name" value="Imm52"/>
    <property type="match status" value="1"/>
</dbReference>
<organism evidence="2 3">
    <name type="scientific">Pseudoduganella lurida</name>
    <dbReference type="NCBI Taxonomy" id="1036180"/>
    <lineage>
        <taxon>Bacteria</taxon>
        <taxon>Pseudomonadati</taxon>
        <taxon>Pseudomonadota</taxon>
        <taxon>Betaproteobacteria</taxon>
        <taxon>Burkholderiales</taxon>
        <taxon>Oxalobacteraceae</taxon>
        <taxon>Telluria group</taxon>
        <taxon>Pseudoduganella</taxon>
    </lineage>
</organism>
<dbReference type="AlphaFoldDB" id="A0A562R0E0"/>
<proteinExistence type="predicted"/>
<feature type="domain" description="Immunity protein 52" evidence="1">
    <location>
        <begin position="32"/>
        <end position="232"/>
    </location>
</feature>
<evidence type="ECO:0000313" key="3">
    <source>
        <dbReference type="Proteomes" id="UP000318431"/>
    </source>
</evidence>
<dbReference type="RefSeq" id="WP_145651357.1">
    <property type="nucleotide sequence ID" value="NZ_VLLB01000008.1"/>
</dbReference>
<dbReference type="Proteomes" id="UP000318431">
    <property type="component" value="Unassembled WGS sequence"/>
</dbReference>
<comment type="caution">
    <text evidence="2">The sequence shown here is derived from an EMBL/GenBank/DDBJ whole genome shotgun (WGS) entry which is preliminary data.</text>
</comment>
<evidence type="ECO:0000259" key="1">
    <source>
        <dbReference type="Pfam" id="PF15579"/>
    </source>
</evidence>
<name>A0A562R0E0_9BURK</name>
<dbReference type="OrthoDB" id="8718152at2"/>
<gene>
    <name evidence="2" type="ORF">IP91_04055</name>
</gene>
<keyword evidence="3" id="KW-1185">Reference proteome</keyword>
<accession>A0A562R0E0</accession>
<reference evidence="2 3" key="1">
    <citation type="journal article" date="2015" name="Stand. Genomic Sci.">
        <title>Genomic Encyclopedia of Bacterial and Archaeal Type Strains, Phase III: the genomes of soil and plant-associated and newly described type strains.</title>
        <authorList>
            <person name="Whitman W.B."/>
            <person name="Woyke T."/>
            <person name="Klenk H.P."/>
            <person name="Zhou Y."/>
            <person name="Lilburn T.G."/>
            <person name="Beck B.J."/>
            <person name="De Vos P."/>
            <person name="Vandamme P."/>
            <person name="Eisen J.A."/>
            <person name="Garrity G."/>
            <person name="Hugenholtz P."/>
            <person name="Kyrpides N.C."/>
        </authorList>
    </citation>
    <scope>NUCLEOTIDE SEQUENCE [LARGE SCALE GENOMIC DNA]</scope>
    <source>
        <strain evidence="2 3">CGMCC 1.10822</strain>
    </source>
</reference>